<evidence type="ECO:0000313" key="3">
    <source>
        <dbReference type="Proteomes" id="UP001430455"/>
    </source>
</evidence>
<dbReference type="Gene3D" id="2.60.120.200">
    <property type="match status" value="1"/>
</dbReference>
<protein>
    <submittedName>
        <fullName evidence="2">DUF1349 domain-containing protein</fullName>
    </submittedName>
</protein>
<sequence>MTLDSLYTDGLRDTSITVSLPEWNRIQTTASIWNRDRDPADVDLTLTVDGEAVASETVSVQSDKIRTAVEEWRRMERVEITLEHTVETAGEHTVEIGGTSQTVLTLKPLPDGYRTWNGRGFQGDDGEFGLGANDNPIIIAGTGTDAWRGVNNFNTIYRPNGLEDGGSVTVQVVSQEQTSPFTKGGLVVRNDMDAPASEDGGKGMVRALVSPPETIDRLGTSPGDEAYGRFSVEWDQNGDGTASGAPFPPTYYGDTTQESTWLRLEKDGASYTASYSIDGDTFTEMTTVEVPQAASVQDVGMWAVSLAGERCRTEFDDFTVRNP</sequence>
<dbReference type="AlphaFoldDB" id="A0AAW4PIH8"/>
<dbReference type="EMBL" id="RKLT01000013">
    <property type="protein sequence ID" value="MBX0297012.1"/>
    <property type="molecule type" value="Genomic_DNA"/>
</dbReference>
<reference evidence="2 3" key="1">
    <citation type="submission" date="2021-06" db="EMBL/GenBank/DDBJ databases">
        <title>Halomicroarcula sp. a new haloarchaeum isolated from saline soil.</title>
        <authorList>
            <person name="Duran-Viseras A."/>
            <person name="Sanchez-Porro C."/>
            <person name="Ventosa A."/>
        </authorList>
    </citation>
    <scope>NUCLEOTIDE SEQUENCE [LARGE SCALE GENOMIC DNA]</scope>
    <source>
        <strain evidence="2 3">F27</strain>
    </source>
</reference>
<dbReference type="SUPFAM" id="SSF49899">
    <property type="entry name" value="Concanavalin A-like lectins/glucanases"/>
    <property type="match status" value="1"/>
</dbReference>
<dbReference type="Proteomes" id="UP001430455">
    <property type="component" value="Unassembled WGS sequence"/>
</dbReference>
<feature type="region of interest" description="Disordered" evidence="1">
    <location>
        <begin position="235"/>
        <end position="254"/>
    </location>
</feature>
<gene>
    <name evidence="2" type="ORF">EGH23_19210</name>
</gene>
<evidence type="ECO:0000313" key="2">
    <source>
        <dbReference type="EMBL" id="MBX0297012.1"/>
    </source>
</evidence>
<proteinExistence type="predicted"/>
<dbReference type="RefSeq" id="WP_220581605.1">
    <property type="nucleotide sequence ID" value="NZ_RKLT01000013.1"/>
</dbReference>
<accession>A0AAW4PIH8</accession>
<keyword evidence="3" id="KW-1185">Reference proteome</keyword>
<evidence type="ECO:0000256" key="1">
    <source>
        <dbReference type="SAM" id="MobiDB-lite"/>
    </source>
</evidence>
<organism evidence="2 3">
    <name type="scientific">Haloarcula nitratireducens</name>
    <dbReference type="NCBI Taxonomy" id="2487749"/>
    <lineage>
        <taxon>Archaea</taxon>
        <taxon>Methanobacteriati</taxon>
        <taxon>Methanobacteriota</taxon>
        <taxon>Stenosarchaea group</taxon>
        <taxon>Halobacteria</taxon>
        <taxon>Halobacteriales</taxon>
        <taxon>Haloarculaceae</taxon>
        <taxon>Haloarcula</taxon>
    </lineage>
</organism>
<dbReference type="InterPro" id="IPR013320">
    <property type="entry name" value="ConA-like_dom_sf"/>
</dbReference>
<comment type="caution">
    <text evidence="2">The sequence shown here is derived from an EMBL/GenBank/DDBJ whole genome shotgun (WGS) entry which is preliminary data.</text>
</comment>
<name>A0AAW4PIH8_9EURY</name>